<dbReference type="Gene3D" id="3.30.559.10">
    <property type="entry name" value="Chloramphenicol acetyltransferase-like domain"/>
    <property type="match status" value="1"/>
</dbReference>
<dbReference type="PANTHER" id="PTHR43178:SF5">
    <property type="entry name" value="LIPOAMIDE ACYLTRANSFERASE COMPONENT OF BRANCHED-CHAIN ALPHA-KETO ACID DEHYDROGENASE COMPLEX, MITOCHONDRIAL"/>
    <property type="match status" value="1"/>
</dbReference>
<dbReference type="InterPro" id="IPR050743">
    <property type="entry name" value="2-oxoacid_DH_E2_comp"/>
</dbReference>
<dbReference type="InterPro" id="IPR011053">
    <property type="entry name" value="Single_hybrid_motif"/>
</dbReference>
<dbReference type="InterPro" id="IPR004167">
    <property type="entry name" value="PSBD"/>
</dbReference>
<dbReference type="Gene3D" id="4.10.320.10">
    <property type="entry name" value="E3-binding domain"/>
    <property type="match status" value="1"/>
</dbReference>
<keyword evidence="12" id="KW-1185">Reference proteome</keyword>
<evidence type="ECO:0000256" key="2">
    <source>
        <dbReference type="ARBA" id="ARBA00007317"/>
    </source>
</evidence>
<evidence type="ECO:0000259" key="9">
    <source>
        <dbReference type="PROSITE" id="PS50968"/>
    </source>
</evidence>
<dbReference type="InterPro" id="IPR023213">
    <property type="entry name" value="CAT-like_dom_sf"/>
</dbReference>
<feature type="domain" description="Peripheral subunit-binding (PSBD)" evidence="10">
    <location>
        <begin position="117"/>
        <end position="154"/>
    </location>
</feature>
<name>A0ABP7LXB8_9SPHN</name>
<accession>A0ABP7LXB8</accession>
<dbReference type="InterPro" id="IPR000089">
    <property type="entry name" value="Biotin_lipoyl"/>
</dbReference>
<evidence type="ECO:0000256" key="7">
    <source>
        <dbReference type="RuleBase" id="RU003423"/>
    </source>
</evidence>
<dbReference type="CDD" id="cd06849">
    <property type="entry name" value="lipoyl_domain"/>
    <property type="match status" value="1"/>
</dbReference>
<evidence type="ECO:0000256" key="3">
    <source>
        <dbReference type="ARBA" id="ARBA00011484"/>
    </source>
</evidence>
<evidence type="ECO:0000313" key="12">
    <source>
        <dbReference type="Proteomes" id="UP001500827"/>
    </source>
</evidence>
<dbReference type="EMBL" id="BAABBM010000001">
    <property type="protein sequence ID" value="GAA3908180.1"/>
    <property type="molecule type" value="Genomic_DNA"/>
</dbReference>
<comment type="similarity">
    <text evidence="2 7">Belongs to the 2-oxoacid dehydrogenase family.</text>
</comment>
<dbReference type="SUPFAM" id="SSF51230">
    <property type="entry name" value="Single hybrid motif"/>
    <property type="match status" value="1"/>
</dbReference>
<dbReference type="Pfam" id="PF00364">
    <property type="entry name" value="Biotin_lipoyl"/>
    <property type="match status" value="1"/>
</dbReference>
<gene>
    <name evidence="11" type="ORF">GCM10022276_28180</name>
</gene>
<evidence type="ECO:0000256" key="1">
    <source>
        <dbReference type="ARBA" id="ARBA00001938"/>
    </source>
</evidence>
<dbReference type="SUPFAM" id="SSF52777">
    <property type="entry name" value="CoA-dependent acyltransferases"/>
    <property type="match status" value="1"/>
</dbReference>
<dbReference type="Gene3D" id="2.40.50.100">
    <property type="match status" value="1"/>
</dbReference>
<dbReference type="PANTHER" id="PTHR43178">
    <property type="entry name" value="DIHYDROLIPOAMIDE ACETYLTRANSFERASE COMPONENT OF PYRUVATE DEHYDROGENASE COMPLEX"/>
    <property type="match status" value="1"/>
</dbReference>
<dbReference type="Proteomes" id="UP001500827">
    <property type="component" value="Unassembled WGS sequence"/>
</dbReference>
<evidence type="ECO:0000256" key="5">
    <source>
        <dbReference type="ARBA" id="ARBA00022823"/>
    </source>
</evidence>
<dbReference type="Pfam" id="PF00198">
    <property type="entry name" value="2-oxoacid_dh"/>
    <property type="match status" value="1"/>
</dbReference>
<dbReference type="PROSITE" id="PS51826">
    <property type="entry name" value="PSBD"/>
    <property type="match status" value="1"/>
</dbReference>
<dbReference type="PROSITE" id="PS50968">
    <property type="entry name" value="BIOTINYL_LIPOYL"/>
    <property type="match status" value="1"/>
</dbReference>
<protein>
    <recommendedName>
        <fullName evidence="7">Dihydrolipoamide acetyltransferase component of pyruvate dehydrogenase complex</fullName>
        <ecNumber evidence="7">2.3.1.-</ecNumber>
    </recommendedName>
</protein>
<dbReference type="SUPFAM" id="SSF47005">
    <property type="entry name" value="Peripheral subunit-binding domain of 2-oxo acid dehydrogenase complex"/>
    <property type="match status" value="1"/>
</dbReference>
<keyword evidence="5 7" id="KW-0450">Lipoyl</keyword>
<reference evidence="12" key="1">
    <citation type="journal article" date="2019" name="Int. J. Syst. Evol. Microbiol.">
        <title>The Global Catalogue of Microorganisms (GCM) 10K type strain sequencing project: providing services to taxonomists for standard genome sequencing and annotation.</title>
        <authorList>
            <consortium name="The Broad Institute Genomics Platform"/>
            <consortium name="The Broad Institute Genome Sequencing Center for Infectious Disease"/>
            <person name="Wu L."/>
            <person name="Ma J."/>
        </authorList>
    </citation>
    <scope>NUCLEOTIDE SEQUENCE [LARGE SCALE GENOMIC DNA]</scope>
    <source>
        <strain evidence="12">JCM 17543</strain>
    </source>
</reference>
<proteinExistence type="inferred from homology"/>
<comment type="cofactor">
    <cofactor evidence="1 7">
        <name>(R)-lipoate</name>
        <dbReference type="ChEBI" id="CHEBI:83088"/>
    </cofactor>
</comment>
<dbReference type="InterPro" id="IPR003016">
    <property type="entry name" value="2-oxoA_DH_lipoyl-BS"/>
</dbReference>
<evidence type="ECO:0000313" key="11">
    <source>
        <dbReference type="EMBL" id="GAA3908180.1"/>
    </source>
</evidence>
<dbReference type="RefSeq" id="WP_344700328.1">
    <property type="nucleotide sequence ID" value="NZ_BAABBM010000001.1"/>
</dbReference>
<keyword evidence="4 7" id="KW-0808">Transferase</keyword>
<evidence type="ECO:0000256" key="8">
    <source>
        <dbReference type="SAM" id="MobiDB-lite"/>
    </source>
</evidence>
<comment type="caution">
    <text evidence="11">The sequence shown here is derived from an EMBL/GenBank/DDBJ whole genome shotgun (WGS) entry which is preliminary data.</text>
</comment>
<evidence type="ECO:0000256" key="6">
    <source>
        <dbReference type="ARBA" id="ARBA00023315"/>
    </source>
</evidence>
<keyword evidence="6 7" id="KW-0012">Acyltransferase</keyword>
<sequence>MIEVRVPDEQEGTKAVVRAWLKAVGDAVAENDPLVELETDKVTQEVPAPVAGVLAEILLDTDAEAVPGALLARIETDGAATPATRPKRVEGLRSPSVPENEAQGVDKLSPNGGGETRLSPSVRRACLQNGIDPSRIRGTGRNGRVTREDVDRAVASATVVSVGEPTTAQPRQFSPQDIPHDRMRLTIAENMVRAVSDAPHVTALFEADFSGIAAHKAALAARGTKLSYTAYIVKAAAEAMAVAPAINGRWEKDRIAISPTIDIGVGTALGEKGLVVPVVKDAGSLSLEQVGAKLDDLTRRAREGKLERSDVSGGSFTISNHGVSGSLLAAPIILHQGQAAILGVGKLDKRVVVREVGGQDAILIRPMAYVTLTIDHRVVDGHQTNAWLSRFVEILENWPPLQRS</sequence>
<comment type="subunit">
    <text evidence="3">Forms a 24-polypeptide structural core with octahedral symmetry.</text>
</comment>
<evidence type="ECO:0000259" key="10">
    <source>
        <dbReference type="PROSITE" id="PS51826"/>
    </source>
</evidence>
<dbReference type="InterPro" id="IPR036625">
    <property type="entry name" value="E3-bd_dom_sf"/>
</dbReference>
<dbReference type="EC" id="2.3.1.-" evidence="7"/>
<dbReference type="Pfam" id="PF02817">
    <property type="entry name" value="E3_binding"/>
    <property type="match status" value="1"/>
</dbReference>
<dbReference type="InterPro" id="IPR001078">
    <property type="entry name" value="2-oxoacid_DH_actylTfrase"/>
</dbReference>
<feature type="domain" description="Lipoyl-binding" evidence="9">
    <location>
        <begin position="1"/>
        <end position="75"/>
    </location>
</feature>
<dbReference type="PROSITE" id="PS00189">
    <property type="entry name" value="LIPOYL"/>
    <property type="match status" value="1"/>
</dbReference>
<feature type="region of interest" description="Disordered" evidence="8">
    <location>
        <begin position="77"/>
        <end position="119"/>
    </location>
</feature>
<organism evidence="11 12">
    <name type="scientific">Sphingomonas limnosediminicola</name>
    <dbReference type="NCBI Taxonomy" id="940133"/>
    <lineage>
        <taxon>Bacteria</taxon>
        <taxon>Pseudomonadati</taxon>
        <taxon>Pseudomonadota</taxon>
        <taxon>Alphaproteobacteria</taxon>
        <taxon>Sphingomonadales</taxon>
        <taxon>Sphingomonadaceae</taxon>
        <taxon>Sphingomonas</taxon>
    </lineage>
</organism>
<evidence type="ECO:0000256" key="4">
    <source>
        <dbReference type="ARBA" id="ARBA00022679"/>
    </source>
</evidence>